<feature type="region of interest" description="Disordered" evidence="1">
    <location>
        <begin position="75"/>
        <end position="146"/>
    </location>
</feature>
<evidence type="ECO:0000256" key="1">
    <source>
        <dbReference type="SAM" id="MobiDB-lite"/>
    </source>
</evidence>
<evidence type="ECO:0000313" key="3">
    <source>
        <dbReference type="Proteomes" id="UP000799436"/>
    </source>
</evidence>
<proteinExistence type="predicted"/>
<protein>
    <submittedName>
        <fullName evidence="2">Uncharacterized protein</fullName>
    </submittedName>
</protein>
<name>A0A6G1KX73_9PEZI</name>
<sequence>MALLTPPPSTEKTYPSFHLPSYEDIFGPINEDEIPANQVERCETESDSDEDEDKNRKAPSNIGFFNKYAVPVSKRVIRSKDDGSRPSHHGQVVNEEPRYRIDPMISKKHSVPVAPTKLTPKKYGMFGKTEPSTKATSAGDEFAMSGGLGEYNKTTGYDSLRARSNGGYTLPGEELGDLNDGFQTPKDNAAGSPYETYDQEAFNESAASTDLTAGAPTAEDQFVSDQVQDAEEDFGYAADQEELREEVPAVVPKKRGRPRKQPIIDVDMIGVGRTRSWDKRTNEQERSLSYHTRSFKRLVQPVVPSKRNKANARAATLHKKAKKTVSFADLTATSASQGGSEREKLVRGVRPGVHGQKGTRRLSPLVILDDDVVNLEEYEKHY</sequence>
<keyword evidence="3" id="KW-1185">Reference proteome</keyword>
<dbReference type="Proteomes" id="UP000799436">
    <property type="component" value="Unassembled WGS sequence"/>
</dbReference>
<feature type="region of interest" description="Disordered" evidence="1">
    <location>
        <begin position="1"/>
        <end position="62"/>
    </location>
</feature>
<evidence type="ECO:0000313" key="2">
    <source>
        <dbReference type="EMBL" id="KAF2764644.1"/>
    </source>
</evidence>
<dbReference type="EMBL" id="ML995915">
    <property type="protein sequence ID" value="KAF2764644.1"/>
    <property type="molecule type" value="Genomic_DNA"/>
</dbReference>
<accession>A0A6G1KX73</accession>
<gene>
    <name evidence="2" type="ORF">EJ03DRAFT_378481</name>
</gene>
<organism evidence="2 3">
    <name type="scientific">Teratosphaeria nubilosa</name>
    <dbReference type="NCBI Taxonomy" id="161662"/>
    <lineage>
        <taxon>Eukaryota</taxon>
        <taxon>Fungi</taxon>
        <taxon>Dikarya</taxon>
        <taxon>Ascomycota</taxon>
        <taxon>Pezizomycotina</taxon>
        <taxon>Dothideomycetes</taxon>
        <taxon>Dothideomycetidae</taxon>
        <taxon>Mycosphaerellales</taxon>
        <taxon>Teratosphaeriaceae</taxon>
        <taxon>Teratosphaeria</taxon>
    </lineage>
</organism>
<dbReference type="AlphaFoldDB" id="A0A6G1KX73"/>
<reference evidence="2" key="1">
    <citation type="journal article" date="2020" name="Stud. Mycol.">
        <title>101 Dothideomycetes genomes: a test case for predicting lifestyles and emergence of pathogens.</title>
        <authorList>
            <person name="Haridas S."/>
            <person name="Albert R."/>
            <person name="Binder M."/>
            <person name="Bloem J."/>
            <person name="Labutti K."/>
            <person name="Salamov A."/>
            <person name="Andreopoulos B."/>
            <person name="Baker S."/>
            <person name="Barry K."/>
            <person name="Bills G."/>
            <person name="Bluhm B."/>
            <person name="Cannon C."/>
            <person name="Castanera R."/>
            <person name="Culley D."/>
            <person name="Daum C."/>
            <person name="Ezra D."/>
            <person name="Gonzalez J."/>
            <person name="Henrissat B."/>
            <person name="Kuo A."/>
            <person name="Liang C."/>
            <person name="Lipzen A."/>
            <person name="Lutzoni F."/>
            <person name="Magnuson J."/>
            <person name="Mondo S."/>
            <person name="Nolan M."/>
            <person name="Ohm R."/>
            <person name="Pangilinan J."/>
            <person name="Park H.-J."/>
            <person name="Ramirez L."/>
            <person name="Alfaro M."/>
            <person name="Sun H."/>
            <person name="Tritt A."/>
            <person name="Yoshinaga Y."/>
            <person name="Zwiers L.-H."/>
            <person name="Turgeon B."/>
            <person name="Goodwin S."/>
            <person name="Spatafora J."/>
            <person name="Crous P."/>
            <person name="Grigoriev I."/>
        </authorList>
    </citation>
    <scope>NUCLEOTIDE SEQUENCE</scope>
    <source>
        <strain evidence="2">CBS 116005</strain>
    </source>
</reference>
<feature type="region of interest" description="Disordered" evidence="1">
    <location>
        <begin position="171"/>
        <end position="194"/>
    </location>
</feature>